<name>A0A9P6W5U6_RHOMI</name>
<dbReference type="Proteomes" id="UP000777482">
    <property type="component" value="Unassembled WGS sequence"/>
</dbReference>
<keyword evidence="2" id="KW-0472">Membrane</keyword>
<evidence type="ECO:0000313" key="3">
    <source>
        <dbReference type="EMBL" id="KAG0664605.1"/>
    </source>
</evidence>
<keyword evidence="4" id="KW-1185">Reference proteome</keyword>
<feature type="compositionally biased region" description="Basic residues" evidence="1">
    <location>
        <begin position="128"/>
        <end position="141"/>
    </location>
</feature>
<gene>
    <name evidence="3" type="ORF">C6P46_001201</name>
</gene>
<dbReference type="AlphaFoldDB" id="A0A9P6W5U6"/>
<protein>
    <submittedName>
        <fullName evidence="3">Uncharacterized protein</fullName>
    </submittedName>
</protein>
<evidence type="ECO:0000256" key="1">
    <source>
        <dbReference type="SAM" id="MobiDB-lite"/>
    </source>
</evidence>
<keyword evidence="2" id="KW-0812">Transmembrane</keyword>
<keyword evidence="2" id="KW-1133">Transmembrane helix</keyword>
<reference evidence="3 4" key="1">
    <citation type="submission" date="2020-11" db="EMBL/GenBank/DDBJ databases">
        <title>Kefir isolates.</title>
        <authorList>
            <person name="Marcisauskas S."/>
            <person name="Kim Y."/>
            <person name="Blasche S."/>
        </authorList>
    </citation>
    <scope>NUCLEOTIDE SEQUENCE [LARGE SCALE GENOMIC DNA]</scope>
    <source>
        <strain evidence="3 4">KR</strain>
    </source>
</reference>
<evidence type="ECO:0000313" key="4">
    <source>
        <dbReference type="Proteomes" id="UP000777482"/>
    </source>
</evidence>
<feature type="transmembrane region" description="Helical" evidence="2">
    <location>
        <begin position="6"/>
        <end position="29"/>
    </location>
</feature>
<evidence type="ECO:0000256" key="2">
    <source>
        <dbReference type="SAM" id="Phobius"/>
    </source>
</evidence>
<comment type="caution">
    <text evidence="3">The sequence shown here is derived from an EMBL/GenBank/DDBJ whole genome shotgun (WGS) entry which is preliminary data.</text>
</comment>
<organism evidence="3 4">
    <name type="scientific">Rhodotorula mucilaginosa</name>
    <name type="common">Yeast</name>
    <name type="synonym">Rhodotorula rubra</name>
    <dbReference type="NCBI Taxonomy" id="5537"/>
    <lineage>
        <taxon>Eukaryota</taxon>
        <taxon>Fungi</taxon>
        <taxon>Dikarya</taxon>
        <taxon>Basidiomycota</taxon>
        <taxon>Pucciniomycotina</taxon>
        <taxon>Microbotryomycetes</taxon>
        <taxon>Sporidiobolales</taxon>
        <taxon>Sporidiobolaceae</taxon>
        <taxon>Rhodotorula</taxon>
    </lineage>
</organism>
<sequence>MEDWTILVISLSVISGVILFASCLATAHYGYRRVRKGKRVTNNGSETGTPASPLNSSAWLSGIVPRAQPGPNGTAQYMNGWFALDGPSRAGWSRSDSRPPSYVSTPGQDEAAEETGAMRDPHFSRAQRAARRAKAFLRRSKGGTSADVPAQAKSKKKPRSSRTTEAAQLEEDAGQEMWSEAVAPK</sequence>
<dbReference type="OrthoDB" id="2528946at2759"/>
<proteinExistence type="predicted"/>
<accession>A0A9P6W5U6</accession>
<dbReference type="EMBL" id="PUHQ01000013">
    <property type="protein sequence ID" value="KAG0664605.1"/>
    <property type="molecule type" value="Genomic_DNA"/>
</dbReference>
<feature type="region of interest" description="Disordered" evidence="1">
    <location>
        <begin position="88"/>
        <end position="185"/>
    </location>
</feature>